<proteinExistence type="predicted"/>
<comment type="caution">
    <text evidence="1">The sequence shown here is derived from an EMBL/GenBank/DDBJ whole genome shotgun (WGS) entry which is preliminary data.</text>
</comment>
<dbReference type="Proteomes" id="UP000237105">
    <property type="component" value="Unassembled WGS sequence"/>
</dbReference>
<dbReference type="STRING" id="3476.A0A2P5DWU0"/>
<evidence type="ECO:0000313" key="1">
    <source>
        <dbReference type="EMBL" id="PON77750.1"/>
    </source>
</evidence>
<sequence length="160" mass="19059">MDRRKLFFQGAEDLTPIQSILSSIPIYYLSLFRAPCRMIEAIEKLMRDFLWERGDLLGGEHLVAWDLVCRSKLQGGLSIGKVFARNNALLMKWLWRFPKERNALWYKVIKSKYGLNPNQWDVVEAERVTFWSPWKAISSLYEEFFQHVYFRVGSRTKTRF</sequence>
<protein>
    <submittedName>
        <fullName evidence="1">Uncharacterized protein</fullName>
    </submittedName>
</protein>
<keyword evidence="2" id="KW-1185">Reference proteome</keyword>
<organism evidence="1 2">
    <name type="scientific">Parasponia andersonii</name>
    <name type="common">Sponia andersonii</name>
    <dbReference type="NCBI Taxonomy" id="3476"/>
    <lineage>
        <taxon>Eukaryota</taxon>
        <taxon>Viridiplantae</taxon>
        <taxon>Streptophyta</taxon>
        <taxon>Embryophyta</taxon>
        <taxon>Tracheophyta</taxon>
        <taxon>Spermatophyta</taxon>
        <taxon>Magnoliopsida</taxon>
        <taxon>eudicotyledons</taxon>
        <taxon>Gunneridae</taxon>
        <taxon>Pentapetalae</taxon>
        <taxon>rosids</taxon>
        <taxon>fabids</taxon>
        <taxon>Rosales</taxon>
        <taxon>Cannabaceae</taxon>
        <taxon>Parasponia</taxon>
    </lineage>
</organism>
<reference evidence="2" key="1">
    <citation type="submission" date="2016-06" db="EMBL/GenBank/DDBJ databases">
        <title>Parallel loss of symbiosis genes in relatives of nitrogen-fixing non-legume Parasponia.</title>
        <authorList>
            <person name="Van Velzen R."/>
            <person name="Holmer R."/>
            <person name="Bu F."/>
            <person name="Rutten L."/>
            <person name="Van Zeijl A."/>
            <person name="Liu W."/>
            <person name="Santuari L."/>
            <person name="Cao Q."/>
            <person name="Sharma T."/>
            <person name="Shen D."/>
            <person name="Roswanjaya Y."/>
            <person name="Wardhani T."/>
            <person name="Kalhor M.S."/>
            <person name="Jansen J."/>
            <person name="Van den Hoogen J."/>
            <person name="Gungor B."/>
            <person name="Hartog M."/>
            <person name="Hontelez J."/>
            <person name="Verver J."/>
            <person name="Yang W.-C."/>
            <person name="Schijlen E."/>
            <person name="Repin R."/>
            <person name="Schilthuizen M."/>
            <person name="Schranz E."/>
            <person name="Heidstra R."/>
            <person name="Miyata K."/>
            <person name="Fedorova E."/>
            <person name="Kohlen W."/>
            <person name="Bisseling T."/>
            <person name="Smit S."/>
            <person name="Geurts R."/>
        </authorList>
    </citation>
    <scope>NUCLEOTIDE SEQUENCE [LARGE SCALE GENOMIC DNA]</scope>
    <source>
        <strain evidence="2">cv. WU1-14</strain>
    </source>
</reference>
<name>A0A2P5DWU0_PARAD</name>
<dbReference type="PANTHER" id="PTHR33116">
    <property type="entry name" value="REVERSE TRANSCRIPTASE ZINC-BINDING DOMAIN-CONTAINING PROTEIN-RELATED-RELATED"/>
    <property type="match status" value="1"/>
</dbReference>
<evidence type="ECO:0000313" key="2">
    <source>
        <dbReference type="Proteomes" id="UP000237105"/>
    </source>
</evidence>
<gene>
    <name evidence="1" type="ORF">PanWU01x14_025060</name>
</gene>
<dbReference type="AlphaFoldDB" id="A0A2P5DWU0"/>
<accession>A0A2P5DWU0</accession>
<dbReference type="PANTHER" id="PTHR33116:SF78">
    <property type="entry name" value="OS12G0587133 PROTEIN"/>
    <property type="match status" value="1"/>
</dbReference>
<dbReference type="EMBL" id="JXTB01000012">
    <property type="protein sequence ID" value="PON77750.1"/>
    <property type="molecule type" value="Genomic_DNA"/>
</dbReference>
<dbReference type="OrthoDB" id="1748414at2759"/>